<dbReference type="GO" id="GO:0005524">
    <property type="term" value="F:ATP binding"/>
    <property type="evidence" value="ECO:0007669"/>
    <property type="project" value="UniProtKB-KW"/>
</dbReference>
<dbReference type="InterPro" id="IPR036179">
    <property type="entry name" value="Ig-like_dom_sf"/>
</dbReference>
<evidence type="ECO:0000256" key="7">
    <source>
        <dbReference type="ARBA" id="ARBA00022737"/>
    </source>
</evidence>
<evidence type="ECO:0000313" key="20">
    <source>
        <dbReference type="Ensembl" id="ENSXCOP00000008924.1"/>
    </source>
</evidence>
<reference evidence="20" key="1">
    <citation type="submission" date="2025-08" db="UniProtKB">
        <authorList>
            <consortium name="Ensembl"/>
        </authorList>
    </citation>
    <scope>IDENTIFICATION</scope>
</reference>
<proteinExistence type="predicted"/>
<evidence type="ECO:0000256" key="14">
    <source>
        <dbReference type="ARBA" id="ARBA00023157"/>
    </source>
</evidence>
<dbReference type="Pfam" id="PF07679">
    <property type="entry name" value="I-set"/>
    <property type="match status" value="3"/>
</dbReference>
<dbReference type="FunFam" id="2.60.40.10:FF:000016">
    <property type="entry name" value="Fibroblast growth factor receptor"/>
    <property type="match status" value="1"/>
</dbReference>
<dbReference type="AlphaFoldDB" id="A0A3B5LM37"/>
<keyword evidence="16" id="KW-0325">Glycoprotein</keyword>
<evidence type="ECO:0000313" key="21">
    <source>
        <dbReference type="Proteomes" id="UP000261380"/>
    </source>
</evidence>
<evidence type="ECO:0000256" key="16">
    <source>
        <dbReference type="ARBA" id="ARBA00023180"/>
    </source>
</evidence>
<dbReference type="InterPro" id="IPR013783">
    <property type="entry name" value="Ig-like_fold"/>
</dbReference>
<evidence type="ECO:0000256" key="4">
    <source>
        <dbReference type="ARBA" id="ARBA00022679"/>
    </source>
</evidence>
<keyword evidence="17" id="KW-0393">Immunoglobulin domain</keyword>
<dbReference type="SUPFAM" id="SSF48726">
    <property type="entry name" value="Immunoglobulin"/>
    <property type="match status" value="3"/>
</dbReference>
<keyword evidence="10" id="KW-0067">ATP-binding</keyword>
<dbReference type="SMART" id="SM00408">
    <property type="entry name" value="IGc2"/>
    <property type="match status" value="3"/>
</dbReference>
<evidence type="ECO:0000256" key="2">
    <source>
        <dbReference type="ARBA" id="ARBA00011902"/>
    </source>
</evidence>
<evidence type="ECO:0000256" key="17">
    <source>
        <dbReference type="ARBA" id="ARBA00023319"/>
    </source>
</evidence>
<evidence type="ECO:0000256" key="5">
    <source>
        <dbReference type="ARBA" id="ARBA00022692"/>
    </source>
</evidence>
<feature type="signal peptide" evidence="18">
    <location>
        <begin position="1"/>
        <end position="31"/>
    </location>
</feature>
<dbReference type="GO" id="GO:0005007">
    <property type="term" value="F:fibroblast growth factor receptor activity"/>
    <property type="evidence" value="ECO:0007669"/>
    <property type="project" value="TreeGrafter"/>
</dbReference>
<dbReference type="Ensembl" id="ENSXCOT00000009030.1">
    <property type="protein sequence ID" value="ENSXCOP00000008924.1"/>
    <property type="gene ID" value="ENSXCOG00000006804.1"/>
</dbReference>
<dbReference type="PROSITE" id="PS50835">
    <property type="entry name" value="IG_LIKE"/>
    <property type="match status" value="3"/>
</dbReference>
<keyword evidence="21" id="KW-1185">Reference proteome</keyword>
<keyword evidence="3" id="KW-0597">Phosphoprotein</keyword>
<dbReference type="PANTHER" id="PTHR19890">
    <property type="entry name" value="FIBROBLAST GROWTH FACTOR RECEPTOR"/>
    <property type="match status" value="1"/>
</dbReference>
<dbReference type="InterPro" id="IPR007110">
    <property type="entry name" value="Ig-like_dom"/>
</dbReference>
<evidence type="ECO:0000256" key="6">
    <source>
        <dbReference type="ARBA" id="ARBA00022729"/>
    </source>
</evidence>
<dbReference type="GeneTree" id="ENSGT00940000155447"/>
<dbReference type="Proteomes" id="UP000261380">
    <property type="component" value="Unplaced"/>
</dbReference>
<keyword evidence="11" id="KW-1133">Transmembrane helix</keyword>
<name>A0A3B5LM37_9TELE</name>
<evidence type="ECO:0000256" key="10">
    <source>
        <dbReference type="ARBA" id="ARBA00022840"/>
    </source>
</evidence>
<keyword evidence="13" id="KW-0829">Tyrosine-protein kinase</keyword>
<evidence type="ECO:0000256" key="12">
    <source>
        <dbReference type="ARBA" id="ARBA00023136"/>
    </source>
</evidence>
<evidence type="ECO:0000256" key="8">
    <source>
        <dbReference type="ARBA" id="ARBA00022741"/>
    </source>
</evidence>
<dbReference type="FunFam" id="2.60.40.10:FF:000020">
    <property type="entry name" value="Fibroblast growth factor receptor"/>
    <property type="match status" value="1"/>
</dbReference>
<evidence type="ECO:0000256" key="1">
    <source>
        <dbReference type="ARBA" id="ARBA00004167"/>
    </source>
</evidence>
<feature type="domain" description="Ig-like" evidence="19">
    <location>
        <begin position="42"/>
        <end position="125"/>
    </location>
</feature>
<keyword evidence="15" id="KW-0675">Receptor</keyword>
<dbReference type="EC" id="2.7.10.1" evidence="2"/>
<feature type="domain" description="Ig-like" evidence="19">
    <location>
        <begin position="163"/>
        <end position="250"/>
    </location>
</feature>
<keyword evidence="7" id="KW-0677">Repeat</keyword>
<keyword evidence="8" id="KW-0547">Nucleotide-binding</keyword>
<evidence type="ECO:0000259" key="19">
    <source>
        <dbReference type="PROSITE" id="PS50835"/>
    </source>
</evidence>
<evidence type="ECO:0000256" key="15">
    <source>
        <dbReference type="ARBA" id="ARBA00023170"/>
    </source>
</evidence>
<organism evidence="20 21">
    <name type="scientific">Xiphophorus couchianus</name>
    <name type="common">Monterrey platyfish</name>
    <dbReference type="NCBI Taxonomy" id="32473"/>
    <lineage>
        <taxon>Eukaryota</taxon>
        <taxon>Metazoa</taxon>
        <taxon>Chordata</taxon>
        <taxon>Craniata</taxon>
        <taxon>Vertebrata</taxon>
        <taxon>Euteleostomi</taxon>
        <taxon>Actinopterygii</taxon>
        <taxon>Neopterygii</taxon>
        <taxon>Teleostei</taxon>
        <taxon>Neoteleostei</taxon>
        <taxon>Acanthomorphata</taxon>
        <taxon>Ovalentaria</taxon>
        <taxon>Atherinomorphae</taxon>
        <taxon>Cyprinodontiformes</taxon>
        <taxon>Poeciliidae</taxon>
        <taxon>Poeciliinae</taxon>
        <taxon>Xiphophorus</taxon>
    </lineage>
</organism>
<sequence length="397" mass="44416">QKYWVRFCVFAVSKTMACFFLSHLVPPPLCALCLCFNPFLPPSPTSTFPICSAEASNKYQIFKPTLCSVHPGEVLKLSCPLPVTGTITWTKDGGSLGTNNRTLIEQEVLQIRDAMPKDSGLYACTSVGKDTVCFIVNVTGESGRQTDLFLVSVAPCAPYWTSPEKMKYNFYVPAATTAKFRCSAGGYPQPTLRWLKNGRPLHQEDRMGGYKVRHQSWTLIMENVMPSDRGNYTCLAENVDGSINHTYSMEVLGRQPYRPNLLAGFLSNTTVRIGEDAQFQCNVYVYGESHFQWLRLIPRNGSRYGPDGPPYIKVLKSSNIPTDMEFLTITNVTEEDAGEYLCKVSNLHGEAIQSAWLKVIPAHFMFSPGFFVYIPAYSYAGKYILCYSVIPVILIEL</sequence>
<dbReference type="STRING" id="32473.ENSXCOP00000008924"/>
<evidence type="ECO:0000256" key="3">
    <source>
        <dbReference type="ARBA" id="ARBA00022553"/>
    </source>
</evidence>
<comment type="subcellular location">
    <subcellularLocation>
        <location evidence="1">Membrane</location>
        <topology evidence="1">Single-pass membrane protein</topology>
    </subcellularLocation>
</comment>
<dbReference type="GO" id="GO:0017134">
    <property type="term" value="F:fibroblast growth factor binding"/>
    <property type="evidence" value="ECO:0007669"/>
    <property type="project" value="TreeGrafter"/>
</dbReference>
<accession>A0A3B5LM37</accession>
<evidence type="ECO:0000256" key="9">
    <source>
        <dbReference type="ARBA" id="ARBA00022777"/>
    </source>
</evidence>
<dbReference type="InterPro" id="IPR003598">
    <property type="entry name" value="Ig_sub2"/>
</dbReference>
<protein>
    <recommendedName>
        <fullName evidence="2">receptor protein-tyrosine kinase</fullName>
        <ecNumber evidence="2">2.7.10.1</ecNumber>
    </recommendedName>
</protein>
<dbReference type="PANTHER" id="PTHR19890:SF10">
    <property type="entry name" value="FIBROBLAST GROWTH FACTOR RECEPTOR-LIKE 1"/>
    <property type="match status" value="1"/>
</dbReference>
<dbReference type="GO" id="GO:0005886">
    <property type="term" value="C:plasma membrane"/>
    <property type="evidence" value="ECO:0007669"/>
    <property type="project" value="TreeGrafter"/>
</dbReference>
<keyword evidence="5" id="KW-0812">Transmembrane</keyword>
<reference evidence="20" key="2">
    <citation type="submission" date="2025-09" db="UniProtKB">
        <authorList>
            <consortium name="Ensembl"/>
        </authorList>
    </citation>
    <scope>IDENTIFICATION</scope>
</reference>
<keyword evidence="4" id="KW-0808">Transferase</keyword>
<dbReference type="InterPro" id="IPR052615">
    <property type="entry name" value="FGFRL"/>
</dbReference>
<feature type="domain" description="Ig-like" evidence="19">
    <location>
        <begin position="259"/>
        <end position="358"/>
    </location>
</feature>
<dbReference type="InterPro" id="IPR003599">
    <property type="entry name" value="Ig_sub"/>
</dbReference>
<evidence type="ECO:0000256" key="13">
    <source>
        <dbReference type="ARBA" id="ARBA00023137"/>
    </source>
</evidence>
<keyword evidence="9" id="KW-0418">Kinase</keyword>
<keyword evidence="12" id="KW-0472">Membrane</keyword>
<evidence type="ECO:0000256" key="11">
    <source>
        <dbReference type="ARBA" id="ARBA00022989"/>
    </source>
</evidence>
<dbReference type="Gene3D" id="2.60.40.10">
    <property type="entry name" value="Immunoglobulins"/>
    <property type="match status" value="3"/>
</dbReference>
<keyword evidence="14" id="KW-1015">Disulfide bond</keyword>
<feature type="chain" id="PRO_5017332517" description="receptor protein-tyrosine kinase" evidence="18">
    <location>
        <begin position="32"/>
        <end position="397"/>
    </location>
</feature>
<keyword evidence="6 18" id="KW-0732">Signal</keyword>
<dbReference type="SMART" id="SM00409">
    <property type="entry name" value="IG"/>
    <property type="match status" value="3"/>
</dbReference>
<dbReference type="InterPro" id="IPR013098">
    <property type="entry name" value="Ig_I-set"/>
</dbReference>
<evidence type="ECO:0000256" key="18">
    <source>
        <dbReference type="SAM" id="SignalP"/>
    </source>
</evidence>